<evidence type="ECO:0000313" key="10">
    <source>
        <dbReference type="EMBL" id="MBD1424500.1"/>
    </source>
</evidence>
<comment type="cofactor">
    <cofactor evidence="1">
        <name>Zn(2+)</name>
        <dbReference type="ChEBI" id="CHEBI:29105"/>
    </cofactor>
</comment>
<dbReference type="Proteomes" id="UP000606494">
    <property type="component" value="Unassembled WGS sequence"/>
</dbReference>
<evidence type="ECO:0000259" key="9">
    <source>
        <dbReference type="Pfam" id="PF07687"/>
    </source>
</evidence>
<evidence type="ECO:0000256" key="2">
    <source>
        <dbReference type="ARBA" id="ARBA00009692"/>
    </source>
</evidence>
<evidence type="ECO:0000256" key="4">
    <source>
        <dbReference type="ARBA" id="ARBA00022723"/>
    </source>
</evidence>
<dbReference type="InterPro" id="IPR002933">
    <property type="entry name" value="Peptidase_M20"/>
</dbReference>
<name>A0ABR7XZM3_9SPHI</name>
<dbReference type="Gene3D" id="3.30.70.360">
    <property type="match status" value="1"/>
</dbReference>
<evidence type="ECO:0000256" key="1">
    <source>
        <dbReference type="ARBA" id="ARBA00001947"/>
    </source>
</evidence>
<keyword evidence="10" id="KW-0031">Aminopeptidase</keyword>
<reference evidence="10 11" key="1">
    <citation type="submission" date="2020-08" db="EMBL/GenBank/DDBJ databases">
        <title>Sphingobacterium sp. DN00404 isolated from aquaculture water.</title>
        <authorList>
            <person name="Zhang M."/>
        </authorList>
    </citation>
    <scope>NUCLEOTIDE SEQUENCE [LARGE SCALE GENOMIC DNA]</scope>
    <source>
        <strain evidence="10 11">KCTC 32294</strain>
    </source>
</reference>
<dbReference type="GO" id="GO:0045148">
    <property type="term" value="F:tripeptide aminopeptidase activity"/>
    <property type="evidence" value="ECO:0007669"/>
    <property type="project" value="UniProtKB-EC"/>
</dbReference>
<dbReference type="Pfam" id="PF07687">
    <property type="entry name" value="M20_dimer"/>
    <property type="match status" value="1"/>
</dbReference>
<dbReference type="PANTHER" id="PTHR42994">
    <property type="entry name" value="PEPTIDASE T"/>
    <property type="match status" value="1"/>
</dbReference>
<dbReference type="EMBL" id="JACNYK010000001">
    <property type="protein sequence ID" value="MBD1424500.1"/>
    <property type="molecule type" value="Genomic_DNA"/>
</dbReference>
<dbReference type="PANTHER" id="PTHR42994:SF1">
    <property type="entry name" value="PEPTIDASE T"/>
    <property type="match status" value="1"/>
</dbReference>
<evidence type="ECO:0000256" key="7">
    <source>
        <dbReference type="ARBA" id="ARBA00023049"/>
    </source>
</evidence>
<dbReference type="NCBIfam" id="NF009920">
    <property type="entry name" value="PRK13381.1"/>
    <property type="match status" value="1"/>
</dbReference>
<dbReference type="PIRSF" id="PIRSF037215">
    <property type="entry name" value="Peptidase_M20B"/>
    <property type="match status" value="1"/>
</dbReference>
<dbReference type="SUPFAM" id="SSF53187">
    <property type="entry name" value="Zn-dependent exopeptidases"/>
    <property type="match status" value="1"/>
</dbReference>
<feature type="domain" description="Peptidase M20 dimerisation" evidence="9">
    <location>
        <begin position="219"/>
        <end position="314"/>
    </location>
</feature>
<dbReference type="EC" id="3.4.11.4" evidence="8"/>
<keyword evidence="7" id="KW-0482">Metalloprotease</keyword>
<dbReference type="InterPro" id="IPR010161">
    <property type="entry name" value="Peptidase_M20B"/>
</dbReference>
<dbReference type="Gene3D" id="3.40.630.10">
    <property type="entry name" value="Zn peptidases"/>
    <property type="match status" value="1"/>
</dbReference>
<dbReference type="NCBIfam" id="TIGR01882">
    <property type="entry name" value="peptidase-T"/>
    <property type="match status" value="1"/>
</dbReference>
<dbReference type="InterPro" id="IPR036264">
    <property type="entry name" value="Bact_exopeptidase_dim_dom"/>
</dbReference>
<proteinExistence type="inferred from homology"/>
<comment type="caution">
    <text evidence="10">The sequence shown here is derived from an EMBL/GenBank/DDBJ whole genome shotgun (WGS) entry which is preliminary data.</text>
</comment>
<keyword evidence="11" id="KW-1185">Reference proteome</keyword>
<comment type="similarity">
    <text evidence="2">Belongs to the peptidase M20B family.</text>
</comment>
<keyword evidence="5 10" id="KW-0378">Hydrolase</keyword>
<keyword evidence="3" id="KW-0645">Protease</keyword>
<dbReference type="InterPro" id="IPR011650">
    <property type="entry name" value="Peptidase_M20_dimer"/>
</dbReference>
<dbReference type="SUPFAM" id="SSF55031">
    <property type="entry name" value="Bacterial exopeptidase dimerisation domain"/>
    <property type="match status" value="1"/>
</dbReference>
<evidence type="ECO:0000256" key="3">
    <source>
        <dbReference type="ARBA" id="ARBA00022670"/>
    </source>
</evidence>
<evidence type="ECO:0000313" key="11">
    <source>
        <dbReference type="Proteomes" id="UP000606494"/>
    </source>
</evidence>
<evidence type="ECO:0000256" key="5">
    <source>
        <dbReference type="ARBA" id="ARBA00022801"/>
    </source>
</evidence>
<protein>
    <recommendedName>
        <fullName evidence="8">Peptidase T</fullName>
        <ecNumber evidence="8">3.4.11.4</ecNumber>
    </recommendedName>
</protein>
<dbReference type="NCBIfam" id="NF003976">
    <property type="entry name" value="PRK05469.1"/>
    <property type="match status" value="1"/>
</dbReference>
<sequence length="419" mass="46238">MHNFDINSIVDFQVAERFMRYVQIDTASDPHATSFPSTEKQKDLSRLLVSELQQMGITDAHLDKYGYVYATIPSNTDKEVPVICFCSHVDTSPDCSGKDVKPVIHAAYQGQDIVLPDDPSVIIKYSEHPDLQYQLGHDIITASGTTLLGADDKAGVAEIMDAARLLMNHPEIKHGEIKLLFTPDEEIGQGVEYVDLNKLGAAFGYTIDGEKAGTIEDETFSADGVRVIIQGISVHPGFAKGKMVSALKIAADIIADLPKDKLSPETTTGAAGFIHPTEVNGGVDKAEIGFIIRDHDTTKLMEHEAILQRIVENVVTRYPGASYTFDVKEQYRNMKEVLDQYPEVMEVGMEAIRRAGLTPERRSIRGGTDGSRLSFMGLPCPNVFAGGHAFHGKMEWVSKQDMEKAVLTILHIAHIWQER</sequence>
<dbReference type="Pfam" id="PF01546">
    <property type="entry name" value="Peptidase_M20"/>
    <property type="match status" value="1"/>
</dbReference>
<gene>
    <name evidence="10" type="primary">pepT</name>
    <name evidence="10" type="ORF">H8B17_02815</name>
</gene>
<organism evidence="10 11">
    <name type="scientific">Sphingobacterium arenae</name>
    <dbReference type="NCBI Taxonomy" id="1280598"/>
    <lineage>
        <taxon>Bacteria</taxon>
        <taxon>Pseudomonadati</taxon>
        <taxon>Bacteroidota</taxon>
        <taxon>Sphingobacteriia</taxon>
        <taxon>Sphingobacteriales</taxon>
        <taxon>Sphingobacteriaceae</taxon>
        <taxon>Sphingobacterium</taxon>
    </lineage>
</organism>
<keyword evidence="6" id="KW-0862">Zinc</keyword>
<dbReference type="PROSITE" id="PS00759">
    <property type="entry name" value="ARGE_DAPE_CPG2_2"/>
    <property type="match status" value="1"/>
</dbReference>
<evidence type="ECO:0000256" key="8">
    <source>
        <dbReference type="NCBIfam" id="TIGR01882"/>
    </source>
</evidence>
<evidence type="ECO:0000256" key="6">
    <source>
        <dbReference type="ARBA" id="ARBA00022833"/>
    </source>
</evidence>
<accession>A0ABR7XZM3</accession>
<dbReference type="RefSeq" id="WP_190307639.1">
    <property type="nucleotide sequence ID" value="NZ_JACNYK010000001.1"/>
</dbReference>
<dbReference type="InterPro" id="IPR001261">
    <property type="entry name" value="ArgE/DapE_CS"/>
</dbReference>
<keyword evidence="4" id="KW-0479">Metal-binding</keyword>